<dbReference type="EC" id="2.7.2.3" evidence="5 13"/>
<dbReference type="HAMAP" id="MF_00145">
    <property type="entry name" value="Phosphoglyc_kinase"/>
    <property type="match status" value="1"/>
</dbReference>
<evidence type="ECO:0000256" key="12">
    <source>
        <dbReference type="ARBA" id="ARBA00023152"/>
    </source>
</evidence>
<dbReference type="InterPro" id="IPR015824">
    <property type="entry name" value="Phosphoglycerate_kinase_N"/>
</dbReference>
<evidence type="ECO:0000256" key="2">
    <source>
        <dbReference type="ARBA" id="ARBA00004838"/>
    </source>
</evidence>
<dbReference type="FunFam" id="3.40.50.1260:FF:000006">
    <property type="entry name" value="Phosphoglycerate kinase"/>
    <property type="match status" value="1"/>
</dbReference>
<feature type="binding site" evidence="13 15">
    <location>
        <begin position="351"/>
        <end position="354"/>
    </location>
    <ligand>
        <name>ATP</name>
        <dbReference type="ChEBI" id="CHEBI:30616"/>
    </ligand>
</feature>
<feature type="binding site" evidence="13 14">
    <location>
        <begin position="59"/>
        <end position="62"/>
    </location>
    <ligand>
        <name>substrate</name>
    </ligand>
</feature>
<feature type="binding site" evidence="13">
    <location>
        <position position="116"/>
    </location>
    <ligand>
        <name>substrate</name>
    </ligand>
</feature>
<proteinExistence type="inferred from homology"/>
<dbReference type="InterPro" id="IPR001576">
    <property type="entry name" value="Phosphoglycerate_kinase"/>
</dbReference>
<dbReference type="RefSeq" id="WP_157707422.1">
    <property type="nucleotide sequence ID" value="NZ_CP034348.1"/>
</dbReference>
<evidence type="ECO:0000256" key="15">
    <source>
        <dbReference type="PIRSR" id="PIRSR000724-2"/>
    </source>
</evidence>
<keyword evidence="8 13" id="KW-0808">Transferase</keyword>
<comment type="subunit">
    <text evidence="4 13">Monomer.</text>
</comment>
<reference evidence="18" key="1">
    <citation type="submission" date="2018-12" db="EMBL/GenBank/DDBJ databases">
        <title>Complete genome sequence of Roseovarius sp. MME-070.</title>
        <authorList>
            <person name="Nam Y.-D."/>
            <person name="Kang J."/>
            <person name="Chung W.-H."/>
            <person name="Park Y.S."/>
        </authorList>
    </citation>
    <scope>NUCLEOTIDE SEQUENCE [LARGE SCALE GENOMIC DNA]</scope>
    <source>
        <strain evidence="18">MME-070</strain>
    </source>
</reference>
<evidence type="ECO:0000256" key="6">
    <source>
        <dbReference type="ARBA" id="ARBA00016471"/>
    </source>
</evidence>
<feature type="binding site" evidence="13 15">
    <location>
        <position position="199"/>
    </location>
    <ligand>
        <name>ATP</name>
        <dbReference type="ChEBI" id="CHEBI:30616"/>
    </ligand>
</feature>
<dbReference type="GO" id="GO:0006096">
    <property type="term" value="P:glycolytic process"/>
    <property type="evidence" value="ECO:0007669"/>
    <property type="project" value="UniProtKB-UniRule"/>
</dbReference>
<evidence type="ECO:0000256" key="10">
    <source>
        <dbReference type="ARBA" id="ARBA00022777"/>
    </source>
</evidence>
<keyword evidence="18" id="KW-1185">Reference proteome</keyword>
<evidence type="ECO:0000256" key="8">
    <source>
        <dbReference type="ARBA" id="ARBA00022679"/>
    </source>
</evidence>
<evidence type="ECO:0000256" key="16">
    <source>
        <dbReference type="RuleBase" id="RU000532"/>
    </source>
</evidence>
<organism evidence="17 18">
    <name type="scientific">Roseovarius faecimaris</name>
    <dbReference type="NCBI Taxonomy" id="2494550"/>
    <lineage>
        <taxon>Bacteria</taxon>
        <taxon>Pseudomonadati</taxon>
        <taxon>Pseudomonadota</taxon>
        <taxon>Alphaproteobacteria</taxon>
        <taxon>Rhodobacterales</taxon>
        <taxon>Roseobacteraceae</taxon>
        <taxon>Roseovarius</taxon>
    </lineage>
</organism>
<protein>
    <recommendedName>
        <fullName evidence="6 13">Phosphoglycerate kinase</fullName>
        <ecNumber evidence="5 13">2.7.2.3</ecNumber>
    </recommendedName>
</protein>
<dbReference type="Proteomes" id="UP000428330">
    <property type="component" value="Chromosome"/>
</dbReference>
<evidence type="ECO:0000256" key="13">
    <source>
        <dbReference type="HAMAP-Rule" id="MF_00145"/>
    </source>
</evidence>
<dbReference type="AlphaFoldDB" id="A0A6I6J1V7"/>
<dbReference type="KEGG" id="rom:EI983_10835"/>
<dbReference type="FunFam" id="3.40.50.1260:FF:000031">
    <property type="entry name" value="Phosphoglycerate kinase 1"/>
    <property type="match status" value="1"/>
</dbReference>
<dbReference type="PRINTS" id="PR00477">
    <property type="entry name" value="PHGLYCKINASE"/>
</dbReference>
<dbReference type="SUPFAM" id="SSF53748">
    <property type="entry name" value="Phosphoglycerate kinase"/>
    <property type="match status" value="1"/>
</dbReference>
<evidence type="ECO:0000256" key="9">
    <source>
        <dbReference type="ARBA" id="ARBA00022741"/>
    </source>
</evidence>
<evidence type="ECO:0000256" key="4">
    <source>
        <dbReference type="ARBA" id="ARBA00011245"/>
    </source>
</evidence>
<evidence type="ECO:0000256" key="5">
    <source>
        <dbReference type="ARBA" id="ARBA00013061"/>
    </source>
</evidence>
<dbReference type="OrthoDB" id="9808460at2"/>
<evidence type="ECO:0000256" key="3">
    <source>
        <dbReference type="ARBA" id="ARBA00008982"/>
    </source>
</evidence>
<keyword evidence="9 13" id="KW-0547">Nucleotide-binding</keyword>
<dbReference type="Pfam" id="PF00162">
    <property type="entry name" value="PGK"/>
    <property type="match status" value="1"/>
</dbReference>
<comment type="subcellular location">
    <subcellularLocation>
        <location evidence="13">Cytoplasm</location>
    </subcellularLocation>
</comment>
<name>A0A6I6J1V7_9RHOB</name>
<dbReference type="GO" id="GO:0005829">
    <property type="term" value="C:cytosol"/>
    <property type="evidence" value="ECO:0007669"/>
    <property type="project" value="TreeGrafter"/>
</dbReference>
<dbReference type="Gene3D" id="3.40.50.1260">
    <property type="entry name" value="Phosphoglycerate kinase, N-terminal domain"/>
    <property type="match status" value="2"/>
</dbReference>
<evidence type="ECO:0000313" key="18">
    <source>
        <dbReference type="Proteomes" id="UP000428330"/>
    </source>
</evidence>
<evidence type="ECO:0000256" key="11">
    <source>
        <dbReference type="ARBA" id="ARBA00022840"/>
    </source>
</evidence>
<dbReference type="UniPathway" id="UPA00109">
    <property type="reaction ID" value="UER00185"/>
</dbReference>
<dbReference type="GO" id="GO:0043531">
    <property type="term" value="F:ADP binding"/>
    <property type="evidence" value="ECO:0007669"/>
    <property type="project" value="TreeGrafter"/>
</dbReference>
<dbReference type="GO" id="GO:0005524">
    <property type="term" value="F:ATP binding"/>
    <property type="evidence" value="ECO:0007669"/>
    <property type="project" value="UniProtKB-KW"/>
</dbReference>
<accession>A0A6I6J1V7</accession>
<feature type="binding site" evidence="14">
    <location>
        <position position="36"/>
    </location>
    <ligand>
        <name>(2R)-3-phosphoglycerate</name>
        <dbReference type="ChEBI" id="CHEBI:58272"/>
    </ligand>
</feature>
<feature type="binding site" evidence="13">
    <location>
        <position position="36"/>
    </location>
    <ligand>
        <name>substrate</name>
    </ligand>
</feature>
<evidence type="ECO:0000256" key="1">
    <source>
        <dbReference type="ARBA" id="ARBA00000642"/>
    </source>
</evidence>
<feature type="binding site" evidence="13 14">
    <location>
        <begin position="21"/>
        <end position="23"/>
    </location>
    <ligand>
        <name>substrate</name>
    </ligand>
</feature>
<keyword evidence="12 13" id="KW-0324">Glycolysis</keyword>
<keyword evidence="10 13" id="KW-0418">Kinase</keyword>
<dbReference type="PANTHER" id="PTHR11406:SF23">
    <property type="entry name" value="PHOSPHOGLYCERATE KINASE 1, CHLOROPLASTIC-RELATED"/>
    <property type="match status" value="1"/>
</dbReference>
<sequence>MGWNTLDDMDLDGKRVLTRVDINVPVEDGRVSDTTRIDRIVPTINDILAKGGKPMLIAHFGRPKGKVVLDMSLRVVLPALEAALGKSVRLIETLDGAENLTDEARAADVLLLENIRFYPGEEANDPEFAKRLAGLGDVYCNDAFSAAHRAHASTEGVAHHLPSCAGRLMQAELEALEAALGTPKRPVLAVVGGAKVSTKLDLLGNLVEKVNALVIGGGMANTFLAAQGLGVGKSLCEHDMTGTAREIMTKAGAAGCEIILPADVVVAREFKAGAAHEVLPAHACPEDAMILDAGPASVARVNAALDAANTLIWNGPLGAFEIDPFDAATNAAATHAAQLSREGKLISVAGGGDTVAALNQAGAAEDFTYISTAGGAFLEWMEGKPLPGVAALSA</sequence>
<dbReference type="PANTHER" id="PTHR11406">
    <property type="entry name" value="PHOSPHOGLYCERATE KINASE"/>
    <property type="match status" value="1"/>
</dbReference>
<feature type="binding site" evidence="13">
    <location>
        <position position="149"/>
    </location>
    <ligand>
        <name>substrate</name>
    </ligand>
</feature>
<keyword evidence="11 13" id="KW-0067">ATP-binding</keyword>
<feature type="binding site" evidence="13 15">
    <location>
        <position position="321"/>
    </location>
    <ligand>
        <name>ATP</name>
        <dbReference type="ChEBI" id="CHEBI:30616"/>
    </ligand>
</feature>
<dbReference type="PIRSF" id="PIRSF000724">
    <property type="entry name" value="Pgk"/>
    <property type="match status" value="1"/>
</dbReference>
<comment type="similarity">
    <text evidence="3 13 16">Belongs to the phosphoglycerate kinase family.</text>
</comment>
<dbReference type="GO" id="GO:0006094">
    <property type="term" value="P:gluconeogenesis"/>
    <property type="evidence" value="ECO:0007669"/>
    <property type="project" value="TreeGrafter"/>
</dbReference>
<evidence type="ECO:0000313" key="17">
    <source>
        <dbReference type="EMBL" id="QGX98738.1"/>
    </source>
</evidence>
<comment type="catalytic activity">
    <reaction evidence="1 13 16">
        <text>(2R)-3-phosphoglycerate + ATP = (2R)-3-phospho-glyceroyl phosphate + ADP</text>
        <dbReference type="Rhea" id="RHEA:14801"/>
        <dbReference type="ChEBI" id="CHEBI:30616"/>
        <dbReference type="ChEBI" id="CHEBI:57604"/>
        <dbReference type="ChEBI" id="CHEBI:58272"/>
        <dbReference type="ChEBI" id="CHEBI:456216"/>
        <dbReference type="EC" id="2.7.2.3"/>
    </reaction>
</comment>
<feature type="binding site" evidence="14">
    <location>
        <position position="116"/>
    </location>
    <ligand>
        <name>(2R)-3-phosphoglycerate</name>
        <dbReference type="ChEBI" id="CHEBI:58272"/>
    </ligand>
</feature>
<keyword evidence="7 13" id="KW-0963">Cytoplasm</keyword>
<dbReference type="EMBL" id="CP034348">
    <property type="protein sequence ID" value="QGX98738.1"/>
    <property type="molecule type" value="Genomic_DNA"/>
</dbReference>
<comment type="caution">
    <text evidence="13">Lacks conserved residue(s) required for the propagation of feature annotation.</text>
</comment>
<dbReference type="GO" id="GO:0004618">
    <property type="term" value="F:phosphoglycerate kinase activity"/>
    <property type="evidence" value="ECO:0007669"/>
    <property type="project" value="UniProtKB-UniRule"/>
</dbReference>
<evidence type="ECO:0000256" key="7">
    <source>
        <dbReference type="ARBA" id="ARBA00022490"/>
    </source>
</evidence>
<comment type="pathway">
    <text evidence="2 13">Carbohydrate degradation; glycolysis; pyruvate from D-glyceraldehyde 3-phosphate: step 2/5.</text>
</comment>
<evidence type="ECO:0000256" key="14">
    <source>
        <dbReference type="PIRSR" id="PIRSR000724-1"/>
    </source>
</evidence>
<dbReference type="InterPro" id="IPR036043">
    <property type="entry name" value="Phosphoglycerate_kinase_sf"/>
</dbReference>
<feature type="binding site" evidence="14">
    <location>
        <position position="149"/>
    </location>
    <ligand>
        <name>(2R)-3-phosphoglycerate</name>
        <dbReference type="ChEBI" id="CHEBI:58272"/>
    </ligand>
</feature>
<gene>
    <name evidence="13" type="primary">pgk</name>
    <name evidence="17" type="ORF">EI983_10835</name>
</gene>